<feature type="compositionally biased region" description="Polar residues" evidence="3">
    <location>
        <begin position="20"/>
        <end position="30"/>
    </location>
</feature>
<accession>A0A7Y9PGV9</accession>
<dbReference type="AlphaFoldDB" id="A0A7Y9PGV9"/>
<dbReference type="PANTHER" id="PTHR34136:SF1">
    <property type="entry name" value="UDP-N-ACETYL-D-MANNOSAMINURONIC ACID TRANSFERASE"/>
    <property type="match status" value="1"/>
</dbReference>
<protein>
    <submittedName>
        <fullName evidence="4">N-acetylglucosaminyldiphosphoundecaprenol N-acetyl-beta-D-mannosaminyltransferase</fullName>
        <ecNumber evidence="4">2.4.1.187</ecNumber>
    </submittedName>
</protein>
<name>A0A7Y9PGV9_9BACT</name>
<evidence type="ECO:0000313" key="4">
    <source>
        <dbReference type="EMBL" id="NYF79607.1"/>
    </source>
</evidence>
<dbReference type="EMBL" id="JACCCW010000002">
    <property type="protein sequence ID" value="NYF79607.1"/>
    <property type="molecule type" value="Genomic_DNA"/>
</dbReference>
<keyword evidence="1 4" id="KW-0328">Glycosyltransferase</keyword>
<reference evidence="4 5" key="1">
    <citation type="submission" date="2020-07" db="EMBL/GenBank/DDBJ databases">
        <title>Genomic Encyclopedia of Type Strains, Phase IV (KMG-V): Genome sequencing to study the core and pangenomes of soil and plant-associated prokaryotes.</title>
        <authorList>
            <person name="Whitman W."/>
        </authorList>
    </citation>
    <scope>NUCLEOTIDE SEQUENCE [LARGE SCALE GENOMIC DNA]</scope>
    <source>
        <strain evidence="4 5">X4EP2</strain>
    </source>
</reference>
<evidence type="ECO:0000313" key="5">
    <source>
        <dbReference type="Proteomes" id="UP000589520"/>
    </source>
</evidence>
<dbReference type="GO" id="GO:0047244">
    <property type="term" value="F:N-acetylglucosaminyldiphosphoundecaprenol N-acetyl-beta-D-mannosaminyltransferase activity"/>
    <property type="evidence" value="ECO:0007669"/>
    <property type="project" value="UniProtKB-EC"/>
</dbReference>
<evidence type="ECO:0000256" key="2">
    <source>
        <dbReference type="ARBA" id="ARBA00022679"/>
    </source>
</evidence>
<dbReference type="Proteomes" id="UP000589520">
    <property type="component" value="Unassembled WGS sequence"/>
</dbReference>
<sequence>MFETTSPLRKANGSYETDAPRTSQFNSSPFDSGWQEANREVSFLGLTMQPKSMSELNALVEQGIAEGRKWIITNHNLHSLYLLHRWPKLRKFYADAHWTFIDGMPLVALGRLYGYSLQREHRVTLADWLQPLMELAASKGWRVFNLGSPKGVGEKAAAELRKQYPALQIEVNDGYFDARHGSPESEAVIERINAYRPDLLMVGMGMPRQEYWTHENFARLDACIIMSSNGAAMDYIAGTVPTPPRWAGRLGLEWAFRLLNEPRRLFGRYLVEPWYILMLLSIDYLRTGGRLKAREPRKI</sequence>
<dbReference type="PANTHER" id="PTHR34136">
    <property type="match status" value="1"/>
</dbReference>
<gene>
    <name evidence="4" type="ORF">HDF17_001927</name>
</gene>
<keyword evidence="2 4" id="KW-0808">Transferase</keyword>
<evidence type="ECO:0000256" key="1">
    <source>
        <dbReference type="ARBA" id="ARBA00022676"/>
    </source>
</evidence>
<dbReference type="InterPro" id="IPR004629">
    <property type="entry name" value="WecG_TagA_CpsF"/>
</dbReference>
<organism evidence="4 5">
    <name type="scientific">Granulicella arctica</name>
    <dbReference type="NCBI Taxonomy" id="940613"/>
    <lineage>
        <taxon>Bacteria</taxon>
        <taxon>Pseudomonadati</taxon>
        <taxon>Acidobacteriota</taxon>
        <taxon>Terriglobia</taxon>
        <taxon>Terriglobales</taxon>
        <taxon>Acidobacteriaceae</taxon>
        <taxon>Granulicella</taxon>
    </lineage>
</organism>
<dbReference type="CDD" id="cd06533">
    <property type="entry name" value="Glyco_transf_WecG_TagA"/>
    <property type="match status" value="1"/>
</dbReference>
<evidence type="ECO:0000256" key="3">
    <source>
        <dbReference type="SAM" id="MobiDB-lite"/>
    </source>
</evidence>
<dbReference type="NCBIfam" id="TIGR00696">
    <property type="entry name" value="wecG_tagA_cpsF"/>
    <property type="match status" value="1"/>
</dbReference>
<feature type="region of interest" description="Disordered" evidence="3">
    <location>
        <begin position="1"/>
        <end position="32"/>
    </location>
</feature>
<keyword evidence="5" id="KW-1185">Reference proteome</keyword>
<proteinExistence type="predicted"/>
<comment type="caution">
    <text evidence="4">The sequence shown here is derived from an EMBL/GenBank/DDBJ whole genome shotgun (WGS) entry which is preliminary data.</text>
</comment>
<dbReference type="RefSeq" id="WP_348640839.1">
    <property type="nucleotide sequence ID" value="NZ_JACCCW010000002.1"/>
</dbReference>
<dbReference type="EC" id="2.4.1.187" evidence="4"/>
<dbReference type="Pfam" id="PF03808">
    <property type="entry name" value="Glyco_tran_WecG"/>
    <property type="match status" value="1"/>
</dbReference>